<sequence>MTCHAAVVHSPLYACDIGLHVFPVTKYARVREALAGAGDIHDSEVLEPPHLTRDDLLLVHTEEYLDDLDQLRWTPRTMWSELPLHADVVRAYKVAAGGTVFASREARKRGLGVHIGGGFHHAFSDRAEGFCYINDLACAIRVLQRDGHVSRAAVVDLDVHQGNGTAGIFRGDDRVFTLSIHQEANYPVPKQRSTLDIGLENGTGDAEYLRRLEEALARVWEFQPEIVLYQAGADPFHDDLLGGLALSLAGLGQRDRLVLEGCAERSIPAVVTLGGGYARRVEDTIEAHLQTCRLALRLAREMAERRV</sequence>
<evidence type="ECO:0000313" key="5">
    <source>
        <dbReference type="Proteomes" id="UP000320184"/>
    </source>
</evidence>
<name>A0A538SJC8_UNCEI</name>
<organism evidence="4 5">
    <name type="scientific">Eiseniibacteriota bacterium</name>
    <dbReference type="NCBI Taxonomy" id="2212470"/>
    <lineage>
        <taxon>Bacteria</taxon>
        <taxon>Candidatus Eiseniibacteriota</taxon>
    </lineage>
</organism>
<dbReference type="InterPro" id="IPR023696">
    <property type="entry name" value="Ureohydrolase_dom_sf"/>
</dbReference>
<protein>
    <submittedName>
        <fullName evidence="4">Histone deacetylase</fullName>
    </submittedName>
</protein>
<accession>A0A538SJC8</accession>
<evidence type="ECO:0000259" key="3">
    <source>
        <dbReference type="Pfam" id="PF00850"/>
    </source>
</evidence>
<dbReference type="PANTHER" id="PTHR10625">
    <property type="entry name" value="HISTONE DEACETYLASE HDAC1-RELATED"/>
    <property type="match status" value="1"/>
</dbReference>
<dbReference type="Gene3D" id="3.40.800.20">
    <property type="entry name" value="Histone deacetylase domain"/>
    <property type="match status" value="1"/>
</dbReference>
<dbReference type="CDD" id="cd09993">
    <property type="entry name" value="HDAC_classIV"/>
    <property type="match status" value="1"/>
</dbReference>
<comment type="caution">
    <text evidence="4">The sequence shown here is derived from an EMBL/GenBank/DDBJ whole genome shotgun (WGS) entry which is preliminary data.</text>
</comment>
<feature type="domain" description="Histone deacetylase" evidence="3">
    <location>
        <begin position="20"/>
        <end position="289"/>
    </location>
</feature>
<dbReference type="Proteomes" id="UP000320184">
    <property type="component" value="Unassembled WGS sequence"/>
</dbReference>
<dbReference type="GO" id="GO:0016787">
    <property type="term" value="F:hydrolase activity"/>
    <property type="evidence" value="ECO:0007669"/>
    <property type="project" value="UniProtKB-KW"/>
</dbReference>
<dbReference type="InterPro" id="IPR000286">
    <property type="entry name" value="HDACs"/>
</dbReference>
<comment type="similarity">
    <text evidence="1">Belongs to the histone deacetylase family.</text>
</comment>
<dbReference type="PANTHER" id="PTHR10625:SF19">
    <property type="entry name" value="HISTONE DEACETYLASE 12"/>
    <property type="match status" value="1"/>
</dbReference>
<proteinExistence type="inferred from homology"/>
<dbReference type="SUPFAM" id="SSF52768">
    <property type="entry name" value="Arginase/deacetylase"/>
    <property type="match status" value="1"/>
</dbReference>
<evidence type="ECO:0000256" key="1">
    <source>
        <dbReference type="ARBA" id="ARBA00005947"/>
    </source>
</evidence>
<dbReference type="GO" id="GO:0040029">
    <property type="term" value="P:epigenetic regulation of gene expression"/>
    <property type="evidence" value="ECO:0007669"/>
    <property type="project" value="TreeGrafter"/>
</dbReference>
<dbReference type="GO" id="GO:0004407">
    <property type="term" value="F:histone deacetylase activity"/>
    <property type="evidence" value="ECO:0007669"/>
    <property type="project" value="InterPro"/>
</dbReference>
<dbReference type="AlphaFoldDB" id="A0A538SJC8"/>
<dbReference type="InterPro" id="IPR044150">
    <property type="entry name" value="HDAC_classIV"/>
</dbReference>
<reference evidence="4 5" key="1">
    <citation type="journal article" date="2019" name="Nat. Microbiol.">
        <title>Mediterranean grassland soil C-N compound turnover is dependent on rainfall and depth, and is mediated by genomically divergent microorganisms.</title>
        <authorList>
            <person name="Diamond S."/>
            <person name="Andeer P.F."/>
            <person name="Li Z."/>
            <person name="Crits-Christoph A."/>
            <person name="Burstein D."/>
            <person name="Anantharaman K."/>
            <person name="Lane K.R."/>
            <person name="Thomas B.C."/>
            <person name="Pan C."/>
            <person name="Northen T.R."/>
            <person name="Banfield J.F."/>
        </authorList>
    </citation>
    <scope>NUCLEOTIDE SEQUENCE [LARGE SCALE GENOMIC DNA]</scope>
    <source>
        <strain evidence="4">WS_3</strain>
    </source>
</reference>
<dbReference type="EMBL" id="VBOT01000071">
    <property type="protein sequence ID" value="TMQ51480.1"/>
    <property type="molecule type" value="Genomic_DNA"/>
</dbReference>
<dbReference type="InterPro" id="IPR023801">
    <property type="entry name" value="His_deacetylse_dom"/>
</dbReference>
<dbReference type="InterPro" id="IPR037138">
    <property type="entry name" value="His_deacetylse_dom_sf"/>
</dbReference>
<keyword evidence="2" id="KW-0378">Hydrolase</keyword>
<evidence type="ECO:0000313" key="4">
    <source>
        <dbReference type="EMBL" id="TMQ51480.1"/>
    </source>
</evidence>
<dbReference type="Pfam" id="PF00850">
    <property type="entry name" value="Hist_deacetyl"/>
    <property type="match status" value="1"/>
</dbReference>
<dbReference type="PRINTS" id="PR01270">
    <property type="entry name" value="HDASUPER"/>
</dbReference>
<evidence type="ECO:0000256" key="2">
    <source>
        <dbReference type="ARBA" id="ARBA00022801"/>
    </source>
</evidence>
<gene>
    <name evidence="4" type="ORF">E6K73_05675</name>
</gene>